<dbReference type="InterPro" id="IPR006311">
    <property type="entry name" value="TAT_signal"/>
</dbReference>
<name>A0A2S8STW5_9BACT</name>
<sequence length="242" mass="25643">MSQTLENSMPNAASETSSEISQAPDNGIKSPARRHFMALGTALGGAAFAGALFSPARADLVAAVGKIFYLDPIVLNFALELEELESDFFSRVTTSSGFGALDERQQNIFYTIASQDKAHFEKISSIRDLRGDTGARRNQASSLGRPKFFRYGPLGNKDEVLGAALDLKENALFAYHGAVGLIKDASLLSVAASIAGVEGRHVSALRESMGLDPVPAPFEGALEAQVSGRKLARYGFVGGASK</sequence>
<dbReference type="PROSITE" id="PS51318">
    <property type="entry name" value="TAT"/>
    <property type="match status" value="1"/>
</dbReference>
<dbReference type="AlphaFoldDB" id="A0A2S8STW5"/>
<evidence type="ECO:0000313" key="3">
    <source>
        <dbReference type="Proteomes" id="UP000237684"/>
    </source>
</evidence>
<dbReference type="Proteomes" id="UP000237684">
    <property type="component" value="Unassembled WGS sequence"/>
</dbReference>
<reference evidence="2 3" key="1">
    <citation type="journal article" date="2018" name="Syst. Appl. Microbiol.">
        <title>Abditibacterium utsteinense sp. nov., the first cultivated member of candidate phylum FBP, isolated from ice-free Antarctic soil samples.</title>
        <authorList>
            <person name="Tahon G."/>
            <person name="Tytgat B."/>
            <person name="Lebbe L."/>
            <person name="Carlier A."/>
            <person name="Willems A."/>
        </authorList>
    </citation>
    <scope>NUCLEOTIDE SEQUENCE [LARGE SCALE GENOMIC DNA]</scope>
    <source>
        <strain evidence="2 3">LMG 29911</strain>
    </source>
</reference>
<dbReference type="SUPFAM" id="SSF47240">
    <property type="entry name" value="Ferritin-like"/>
    <property type="match status" value="1"/>
</dbReference>
<gene>
    <name evidence="2" type="ORF">B1R32_10691</name>
</gene>
<proteinExistence type="predicted"/>
<accession>A0A2S8STW5</accession>
<keyword evidence="3" id="KW-1185">Reference proteome</keyword>
<dbReference type="RefSeq" id="WP_157947592.1">
    <property type="nucleotide sequence ID" value="NZ_NIGF01000006.1"/>
</dbReference>
<comment type="caution">
    <text evidence="2">The sequence shown here is derived from an EMBL/GenBank/DDBJ whole genome shotgun (WGS) entry which is preliminary data.</text>
</comment>
<protein>
    <submittedName>
        <fullName evidence="2">Ferritin-like domain-containing protein</fullName>
    </submittedName>
</protein>
<dbReference type="EMBL" id="NIGF01000006">
    <property type="protein sequence ID" value="PQV64245.1"/>
    <property type="molecule type" value="Genomic_DNA"/>
</dbReference>
<evidence type="ECO:0000256" key="1">
    <source>
        <dbReference type="SAM" id="MobiDB-lite"/>
    </source>
</evidence>
<feature type="region of interest" description="Disordered" evidence="1">
    <location>
        <begin position="1"/>
        <end position="26"/>
    </location>
</feature>
<organism evidence="2 3">
    <name type="scientific">Abditibacterium utsteinense</name>
    <dbReference type="NCBI Taxonomy" id="1960156"/>
    <lineage>
        <taxon>Bacteria</taxon>
        <taxon>Pseudomonadati</taxon>
        <taxon>Abditibacteriota</taxon>
        <taxon>Abditibacteriia</taxon>
        <taxon>Abditibacteriales</taxon>
        <taxon>Abditibacteriaceae</taxon>
        <taxon>Abditibacterium</taxon>
    </lineage>
</organism>
<dbReference type="OrthoDB" id="954262at2"/>
<evidence type="ECO:0000313" key="2">
    <source>
        <dbReference type="EMBL" id="PQV64245.1"/>
    </source>
</evidence>
<feature type="compositionally biased region" description="Polar residues" evidence="1">
    <location>
        <begin position="1"/>
        <end position="24"/>
    </location>
</feature>
<dbReference type="Pfam" id="PF13668">
    <property type="entry name" value="Ferritin_2"/>
    <property type="match status" value="1"/>
</dbReference>
<dbReference type="InterPro" id="IPR009078">
    <property type="entry name" value="Ferritin-like_SF"/>
</dbReference>
<dbReference type="InParanoid" id="A0A2S8STW5"/>